<accession>A0ABV6TJQ3</accession>
<name>A0ABV6TJQ3_9ACTN</name>
<sequence>MITMPAATSARAAMPSLESVLLSEAMPRTKMIVIRSLETMRVAVASIQPLRHRRATSQPPPAPANTARVTRMRMPTLRTIITTQNRNAPTAEARAAKTATSQPSPAIDPMADTLTMRRTAEAISVPAAANSPAERASTTSRATVVNAMAPNANNTPDMVPVRAWVRAWPSRLRAARTSWAQKLATSSSNPIGRIVS</sequence>
<reference evidence="2 3" key="1">
    <citation type="submission" date="2024-09" db="EMBL/GenBank/DDBJ databases">
        <authorList>
            <person name="Sun Q."/>
            <person name="Mori K."/>
        </authorList>
    </citation>
    <scope>NUCLEOTIDE SEQUENCE [LARGE SCALE GENOMIC DNA]</scope>
    <source>
        <strain evidence="2 3">JCM 4557</strain>
    </source>
</reference>
<dbReference type="RefSeq" id="WP_394319164.1">
    <property type="nucleotide sequence ID" value="NZ_JBHMQV010000009.1"/>
</dbReference>
<keyword evidence="3" id="KW-1185">Reference proteome</keyword>
<gene>
    <name evidence="2" type="ORF">ACFH04_13555</name>
</gene>
<evidence type="ECO:0000313" key="3">
    <source>
        <dbReference type="Proteomes" id="UP001589887"/>
    </source>
</evidence>
<evidence type="ECO:0000256" key="1">
    <source>
        <dbReference type="SAM" id="MobiDB-lite"/>
    </source>
</evidence>
<feature type="compositionally biased region" description="Low complexity" evidence="1">
    <location>
        <begin position="88"/>
        <end position="100"/>
    </location>
</feature>
<protein>
    <submittedName>
        <fullName evidence="2">Uncharacterized protein</fullName>
    </submittedName>
</protein>
<feature type="region of interest" description="Disordered" evidence="1">
    <location>
        <begin position="84"/>
        <end position="108"/>
    </location>
</feature>
<organism evidence="2 3">
    <name type="scientific">Streptomyces noboritoensis</name>
    <dbReference type="NCBI Taxonomy" id="67337"/>
    <lineage>
        <taxon>Bacteria</taxon>
        <taxon>Bacillati</taxon>
        <taxon>Actinomycetota</taxon>
        <taxon>Actinomycetes</taxon>
        <taxon>Kitasatosporales</taxon>
        <taxon>Streptomycetaceae</taxon>
        <taxon>Streptomyces</taxon>
    </lineage>
</organism>
<dbReference type="EMBL" id="JBHMQV010000009">
    <property type="protein sequence ID" value="MFC0844725.1"/>
    <property type="molecule type" value="Genomic_DNA"/>
</dbReference>
<comment type="caution">
    <text evidence="2">The sequence shown here is derived from an EMBL/GenBank/DDBJ whole genome shotgun (WGS) entry which is preliminary data.</text>
</comment>
<proteinExistence type="predicted"/>
<dbReference type="Proteomes" id="UP001589887">
    <property type="component" value="Unassembled WGS sequence"/>
</dbReference>
<evidence type="ECO:0000313" key="2">
    <source>
        <dbReference type="EMBL" id="MFC0844725.1"/>
    </source>
</evidence>